<name>J9BR56_9ZZZZ</name>
<dbReference type="AlphaFoldDB" id="J9BR56"/>
<reference evidence="4" key="1">
    <citation type="journal article" date="2012" name="PLoS ONE">
        <title>Gene sets for utilization of primary and secondary nutrition supplies in the distal gut of endangered iberian lynx.</title>
        <authorList>
            <person name="Alcaide M."/>
            <person name="Messina E."/>
            <person name="Richter M."/>
            <person name="Bargiela R."/>
            <person name="Peplies J."/>
            <person name="Huws S.A."/>
            <person name="Newbold C.J."/>
            <person name="Golyshin P.N."/>
            <person name="Simon M.A."/>
            <person name="Lopez G."/>
            <person name="Yakimov M.M."/>
            <person name="Ferrer M."/>
        </authorList>
    </citation>
    <scope>NUCLEOTIDE SEQUENCE</scope>
</reference>
<dbReference type="InterPro" id="IPR003761">
    <property type="entry name" value="Exonuc_VII_S"/>
</dbReference>
<proteinExistence type="inferred from homology"/>
<accession>J9BR56</accession>
<dbReference type="GO" id="GO:0006308">
    <property type="term" value="P:DNA catabolic process"/>
    <property type="evidence" value="ECO:0007669"/>
    <property type="project" value="InterPro"/>
</dbReference>
<dbReference type="SUPFAM" id="SSF116842">
    <property type="entry name" value="XseB-like"/>
    <property type="match status" value="1"/>
</dbReference>
<keyword evidence="2" id="KW-0540">Nuclease</keyword>
<dbReference type="Pfam" id="PF02609">
    <property type="entry name" value="Exonuc_VII_S"/>
    <property type="match status" value="1"/>
</dbReference>
<dbReference type="NCBIfam" id="TIGR01280">
    <property type="entry name" value="xseB"/>
    <property type="match status" value="1"/>
</dbReference>
<dbReference type="InterPro" id="IPR037004">
    <property type="entry name" value="Exonuc_VII_ssu_sf"/>
</dbReference>
<dbReference type="PIRSF" id="PIRSF006488">
    <property type="entry name" value="Exonuc_VII_S"/>
    <property type="match status" value="1"/>
</dbReference>
<keyword evidence="4" id="KW-0269">Exonuclease</keyword>
<gene>
    <name evidence="4" type="ORF">EVA_21853</name>
</gene>
<comment type="caution">
    <text evidence="4">The sequence shown here is derived from an EMBL/GenBank/DDBJ whole genome shotgun (WGS) entry which is preliminary data.</text>
</comment>
<dbReference type="PANTHER" id="PTHR34137">
    <property type="entry name" value="EXODEOXYRIBONUCLEASE 7 SMALL SUBUNIT"/>
    <property type="match status" value="1"/>
</dbReference>
<dbReference type="EC" id="3.1.11.6" evidence="4"/>
<protein>
    <submittedName>
        <fullName evidence="4">Exonuclease VII, small subunit</fullName>
        <ecNumber evidence="4">3.1.11.6</ecNumber>
    </submittedName>
</protein>
<dbReference type="GO" id="GO:0005829">
    <property type="term" value="C:cytosol"/>
    <property type="evidence" value="ECO:0007669"/>
    <property type="project" value="TreeGrafter"/>
</dbReference>
<dbReference type="EMBL" id="AMCI01009087">
    <property type="protein sequence ID" value="EJW90040.1"/>
    <property type="molecule type" value="Genomic_DNA"/>
</dbReference>
<evidence type="ECO:0000256" key="2">
    <source>
        <dbReference type="ARBA" id="ARBA00022722"/>
    </source>
</evidence>
<dbReference type="Gene3D" id="1.10.287.1040">
    <property type="entry name" value="Exonuclease VII, small subunit"/>
    <property type="match status" value="1"/>
</dbReference>
<evidence type="ECO:0000313" key="4">
    <source>
        <dbReference type="EMBL" id="EJW90040.1"/>
    </source>
</evidence>
<evidence type="ECO:0000256" key="1">
    <source>
        <dbReference type="ARBA" id="ARBA00022490"/>
    </source>
</evidence>
<evidence type="ECO:0000256" key="3">
    <source>
        <dbReference type="ARBA" id="ARBA00022801"/>
    </source>
</evidence>
<dbReference type="GO" id="GO:0008855">
    <property type="term" value="F:exodeoxyribonuclease VII activity"/>
    <property type="evidence" value="ECO:0007669"/>
    <property type="project" value="UniProtKB-EC"/>
</dbReference>
<dbReference type="HAMAP" id="MF_00337">
    <property type="entry name" value="Exonuc_7_S"/>
    <property type="match status" value="1"/>
</dbReference>
<feature type="non-terminal residue" evidence="4">
    <location>
        <position position="62"/>
    </location>
</feature>
<keyword evidence="3 4" id="KW-0378">Hydrolase</keyword>
<dbReference type="PANTHER" id="PTHR34137:SF1">
    <property type="entry name" value="EXODEOXYRIBONUCLEASE 7 SMALL SUBUNIT"/>
    <property type="match status" value="1"/>
</dbReference>
<keyword evidence="1" id="KW-0963">Cytoplasm</keyword>
<organism evidence="4">
    <name type="scientific">gut metagenome</name>
    <dbReference type="NCBI Taxonomy" id="749906"/>
    <lineage>
        <taxon>unclassified sequences</taxon>
        <taxon>metagenomes</taxon>
        <taxon>organismal metagenomes</taxon>
    </lineage>
</organism>
<sequence>MNQPNQTFEASMARLEQIVRAMERGDVPLEESLKLFQEGTELVRGCGKLLDEAQLQVKKIMT</sequence>
<dbReference type="GO" id="GO:0009318">
    <property type="term" value="C:exodeoxyribonuclease VII complex"/>
    <property type="evidence" value="ECO:0007669"/>
    <property type="project" value="InterPro"/>
</dbReference>